<organism evidence="2 3">
    <name type="scientific">Baudoinia panamericana (strain UAMH 10762)</name>
    <name type="common">Angels' share fungus</name>
    <name type="synonym">Baudoinia compniacensis (strain UAMH 10762)</name>
    <dbReference type="NCBI Taxonomy" id="717646"/>
    <lineage>
        <taxon>Eukaryota</taxon>
        <taxon>Fungi</taxon>
        <taxon>Dikarya</taxon>
        <taxon>Ascomycota</taxon>
        <taxon>Pezizomycotina</taxon>
        <taxon>Dothideomycetes</taxon>
        <taxon>Dothideomycetidae</taxon>
        <taxon>Mycosphaerellales</taxon>
        <taxon>Teratosphaeriaceae</taxon>
        <taxon>Baudoinia</taxon>
    </lineage>
</organism>
<protein>
    <submittedName>
        <fullName evidence="2">Uncharacterized protein</fullName>
    </submittedName>
</protein>
<sequence>MLCTPCTGCPAEARNRSKQPADHAISVRNARHLPGTAAAQEPRTGRRAPRNPDWLQRSVSMYEASPRRTQLDQILAQGLLVIWTSWRQNVAESIR</sequence>
<dbReference type="Proteomes" id="UP000011761">
    <property type="component" value="Unassembled WGS sequence"/>
</dbReference>
<dbReference type="AlphaFoldDB" id="M2MRR1"/>
<feature type="region of interest" description="Disordered" evidence="1">
    <location>
        <begin position="9"/>
        <end position="53"/>
    </location>
</feature>
<keyword evidence="3" id="KW-1185">Reference proteome</keyword>
<name>M2MRR1_BAUPA</name>
<evidence type="ECO:0000256" key="1">
    <source>
        <dbReference type="SAM" id="MobiDB-lite"/>
    </source>
</evidence>
<accession>M2MRR1</accession>
<dbReference type="RefSeq" id="XP_007678678.1">
    <property type="nucleotide sequence ID" value="XM_007680488.1"/>
</dbReference>
<dbReference type="GeneID" id="19113021"/>
<dbReference type="KEGG" id="bcom:BAUCODRAFT_36651"/>
<dbReference type="EMBL" id="KB445559">
    <property type="protein sequence ID" value="EMC94178.1"/>
    <property type="molecule type" value="Genomic_DNA"/>
</dbReference>
<dbReference type="HOGENOM" id="CLU_2372452_0_0_1"/>
<reference evidence="2 3" key="1">
    <citation type="journal article" date="2012" name="PLoS Pathog.">
        <title>Diverse lifestyles and strategies of plant pathogenesis encoded in the genomes of eighteen Dothideomycetes fungi.</title>
        <authorList>
            <person name="Ohm R.A."/>
            <person name="Feau N."/>
            <person name="Henrissat B."/>
            <person name="Schoch C.L."/>
            <person name="Horwitz B.A."/>
            <person name="Barry K.W."/>
            <person name="Condon B.J."/>
            <person name="Copeland A.C."/>
            <person name="Dhillon B."/>
            <person name="Glaser F."/>
            <person name="Hesse C.N."/>
            <person name="Kosti I."/>
            <person name="LaButti K."/>
            <person name="Lindquist E.A."/>
            <person name="Lucas S."/>
            <person name="Salamov A.A."/>
            <person name="Bradshaw R.E."/>
            <person name="Ciuffetti L."/>
            <person name="Hamelin R.C."/>
            <person name="Kema G.H.J."/>
            <person name="Lawrence C."/>
            <person name="Scott J.A."/>
            <person name="Spatafora J.W."/>
            <person name="Turgeon B.G."/>
            <person name="de Wit P.J.G.M."/>
            <person name="Zhong S."/>
            <person name="Goodwin S.B."/>
            <person name="Grigoriev I.V."/>
        </authorList>
    </citation>
    <scope>NUCLEOTIDE SEQUENCE [LARGE SCALE GENOMIC DNA]</scope>
    <source>
        <strain evidence="2 3">UAMH 10762</strain>
    </source>
</reference>
<proteinExistence type="predicted"/>
<evidence type="ECO:0000313" key="3">
    <source>
        <dbReference type="Proteomes" id="UP000011761"/>
    </source>
</evidence>
<evidence type="ECO:0000313" key="2">
    <source>
        <dbReference type="EMBL" id="EMC94178.1"/>
    </source>
</evidence>
<gene>
    <name evidence="2" type="ORF">BAUCODRAFT_36651</name>
</gene>